<dbReference type="InterPro" id="IPR029044">
    <property type="entry name" value="Nucleotide-diphossugar_trans"/>
</dbReference>
<dbReference type="PANTHER" id="PTHR21485">
    <property type="entry name" value="HAD SUPERFAMILY MEMBERS CMAS AND KDSC"/>
    <property type="match status" value="1"/>
</dbReference>
<sequence length="233" mass="25977">MAVIPARGGSKRIPRKNIKPFCGKPLIAYSIEAAIASKLFAKIVVSTDDQEIASVAKQYGADVPFIRPATLSDDYAATLPVVAHALEQEMTQTKEITHCCCIYATAPLIQVNHLKAVQQLLVDRQADYAFPVTEFDFPILRAVSMNEDNILTPSFEQHINARSQDLPDYYHDCGQFYWGKVSSFLNHTPIISKAALGYPIPRRFVQDIDTPDDWLEAELKYRALNSGLSTDNS</sequence>
<dbReference type="CDD" id="cd02513">
    <property type="entry name" value="CMP-NeuAc_Synthase"/>
    <property type="match status" value="1"/>
</dbReference>
<evidence type="ECO:0000313" key="1">
    <source>
        <dbReference type="EMBL" id="RCU44651.1"/>
    </source>
</evidence>
<reference evidence="1 2" key="1">
    <citation type="submission" date="2018-07" db="EMBL/GenBank/DDBJ databases">
        <title>Corallincola holothuriorum sp. nov., a new facultative anaerobe isolated from sea cucumber Apostichopus japonicus.</title>
        <authorList>
            <person name="Xia H."/>
        </authorList>
    </citation>
    <scope>NUCLEOTIDE SEQUENCE [LARGE SCALE GENOMIC DNA]</scope>
    <source>
        <strain evidence="1 2">C4</strain>
    </source>
</reference>
<dbReference type="InterPro" id="IPR003329">
    <property type="entry name" value="Cytidylyl_trans"/>
</dbReference>
<dbReference type="InterPro" id="IPR020039">
    <property type="entry name" value="PseF"/>
</dbReference>
<protein>
    <submittedName>
        <fullName evidence="1">Pseudaminic acid cytidylyltransferase</fullName>
        <ecNumber evidence="1">2.7.7.81</ecNumber>
    </submittedName>
</protein>
<dbReference type="InterPro" id="IPR050793">
    <property type="entry name" value="CMP-NeuNAc_synthase"/>
</dbReference>
<dbReference type="OrthoDB" id="9805604at2"/>
<dbReference type="SUPFAM" id="SSF53448">
    <property type="entry name" value="Nucleotide-diphospho-sugar transferases"/>
    <property type="match status" value="1"/>
</dbReference>
<dbReference type="GO" id="GO:0008781">
    <property type="term" value="F:N-acylneuraminate cytidylyltransferase activity"/>
    <property type="evidence" value="ECO:0007669"/>
    <property type="project" value="TreeGrafter"/>
</dbReference>
<keyword evidence="1" id="KW-0548">Nucleotidyltransferase</keyword>
<name>A0A368N529_9GAMM</name>
<dbReference type="PANTHER" id="PTHR21485:SF6">
    <property type="entry name" value="N-ACYLNEURAMINATE CYTIDYLYLTRANSFERASE-RELATED"/>
    <property type="match status" value="1"/>
</dbReference>
<accession>A0A368N529</accession>
<organism evidence="1 2">
    <name type="scientific">Corallincola holothuriorum</name>
    <dbReference type="NCBI Taxonomy" id="2282215"/>
    <lineage>
        <taxon>Bacteria</taxon>
        <taxon>Pseudomonadati</taxon>
        <taxon>Pseudomonadota</taxon>
        <taxon>Gammaproteobacteria</taxon>
        <taxon>Alteromonadales</taxon>
        <taxon>Psychromonadaceae</taxon>
        <taxon>Corallincola</taxon>
    </lineage>
</organism>
<comment type="caution">
    <text evidence="1">The sequence shown here is derived from an EMBL/GenBank/DDBJ whole genome shotgun (WGS) entry which is preliminary data.</text>
</comment>
<dbReference type="Proteomes" id="UP000252558">
    <property type="component" value="Unassembled WGS sequence"/>
</dbReference>
<dbReference type="AlphaFoldDB" id="A0A368N529"/>
<dbReference type="NCBIfam" id="TIGR03584">
    <property type="entry name" value="PseF"/>
    <property type="match status" value="1"/>
</dbReference>
<evidence type="ECO:0000313" key="2">
    <source>
        <dbReference type="Proteomes" id="UP000252558"/>
    </source>
</evidence>
<keyword evidence="1" id="KW-0808">Transferase</keyword>
<gene>
    <name evidence="1" type="primary">pseF</name>
    <name evidence="1" type="ORF">DU002_17625</name>
</gene>
<dbReference type="EC" id="2.7.7.81" evidence="1"/>
<proteinExistence type="predicted"/>
<dbReference type="Gene3D" id="3.90.550.10">
    <property type="entry name" value="Spore Coat Polysaccharide Biosynthesis Protein SpsA, Chain A"/>
    <property type="match status" value="1"/>
</dbReference>
<dbReference type="Pfam" id="PF02348">
    <property type="entry name" value="CTP_transf_3"/>
    <property type="match status" value="1"/>
</dbReference>
<keyword evidence="2" id="KW-1185">Reference proteome</keyword>
<dbReference type="EMBL" id="QPID01000013">
    <property type="protein sequence ID" value="RCU44651.1"/>
    <property type="molecule type" value="Genomic_DNA"/>
</dbReference>